<proteinExistence type="predicted"/>
<evidence type="ECO:0000313" key="5">
    <source>
        <dbReference type="Proteomes" id="UP000190888"/>
    </source>
</evidence>
<dbReference type="Pfam" id="PF14905">
    <property type="entry name" value="OMP_b-brl_3"/>
    <property type="match status" value="2"/>
</dbReference>
<dbReference type="Proteomes" id="UP000190888">
    <property type="component" value="Unassembled WGS sequence"/>
</dbReference>
<reference evidence="4 5" key="1">
    <citation type="submission" date="2017-02" db="EMBL/GenBank/DDBJ databases">
        <authorList>
            <person name="Peterson S.W."/>
        </authorList>
    </citation>
    <scope>NUCLEOTIDE SEQUENCE [LARGE SCALE GENOMIC DNA]</scope>
    <source>
        <strain evidence="4 5">DSM 22335</strain>
    </source>
</reference>
<evidence type="ECO:0000256" key="2">
    <source>
        <dbReference type="SAM" id="SignalP"/>
    </source>
</evidence>
<evidence type="ECO:0000259" key="3">
    <source>
        <dbReference type="Pfam" id="PF14905"/>
    </source>
</evidence>
<feature type="chain" id="PRO_5012413896" evidence="2">
    <location>
        <begin position="20"/>
        <end position="970"/>
    </location>
</feature>
<organism evidence="4 5">
    <name type="scientific">Sediminibacterium ginsengisoli</name>
    <dbReference type="NCBI Taxonomy" id="413434"/>
    <lineage>
        <taxon>Bacteria</taxon>
        <taxon>Pseudomonadati</taxon>
        <taxon>Bacteroidota</taxon>
        <taxon>Chitinophagia</taxon>
        <taxon>Chitinophagales</taxon>
        <taxon>Chitinophagaceae</taxon>
        <taxon>Sediminibacterium</taxon>
    </lineage>
</organism>
<name>A0A1T4LZ44_9BACT</name>
<feature type="region of interest" description="Disordered" evidence="1">
    <location>
        <begin position="950"/>
        <end position="970"/>
    </location>
</feature>
<protein>
    <submittedName>
        <fullName evidence="4">CarboxypepD_reg-like domain-containing protein</fullName>
    </submittedName>
</protein>
<keyword evidence="5" id="KW-1185">Reference proteome</keyword>
<gene>
    <name evidence="4" type="ORF">SAMN04488132_10370</name>
</gene>
<dbReference type="STRING" id="413434.SAMN04488132_10370"/>
<keyword evidence="2" id="KW-0732">Signal</keyword>
<dbReference type="SUPFAM" id="SSF56935">
    <property type="entry name" value="Porins"/>
    <property type="match status" value="1"/>
</dbReference>
<dbReference type="EMBL" id="FUWH01000003">
    <property type="protein sequence ID" value="SJZ59932.1"/>
    <property type="molecule type" value="Genomic_DNA"/>
</dbReference>
<dbReference type="AlphaFoldDB" id="A0A1T4LZ44"/>
<dbReference type="InterPro" id="IPR041700">
    <property type="entry name" value="OMP_b-brl_3"/>
</dbReference>
<evidence type="ECO:0000313" key="4">
    <source>
        <dbReference type="EMBL" id="SJZ59932.1"/>
    </source>
</evidence>
<evidence type="ECO:0000256" key="1">
    <source>
        <dbReference type="SAM" id="MobiDB-lite"/>
    </source>
</evidence>
<feature type="domain" description="Outer membrane protein beta-barrel" evidence="3">
    <location>
        <begin position="470"/>
        <end position="761"/>
    </location>
</feature>
<feature type="domain" description="Outer membrane protein beta-barrel" evidence="3">
    <location>
        <begin position="770"/>
        <end position="923"/>
    </location>
</feature>
<dbReference type="RefSeq" id="WP_078830578.1">
    <property type="nucleotide sequence ID" value="NZ_FUWH01000003.1"/>
</dbReference>
<feature type="signal peptide" evidence="2">
    <location>
        <begin position="1"/>
        <end position="19"/>
    </location>
</feature>
<dbReference type="OrthoDB" id="606930at2"/>
<accession>A0A1T4LZ44</accession>
<sequence length="970" mass="107231">MSKFLPFLACILFSIASWGQNTGTVKGKLVDTVGKQSLKDATITILNGKDSTLEVFGLSKADGSFSVTNIDLEEMILQVKFQGYETVWRKLNFSKSNTTIDLGSVYMKTQDNDLGMVTVTQSPIQMKKDTVEFNASAFKTKPNAVAEDLLKKVPGIQVDKDGNIKAQGEQVQRILVDGKQFFGNDPKMATRNLPPDVIDKIQVFDALSDQSAFTGFDDGNRIKTINITTRKDKRKGYFGKAAVGFGAKDDEGLYDNSFNFSRFNGDQQITLIGQGNNVNKQNFSVQDMLGSLGGGNFGGGGGNFGGGGGRGGGGGGGMTMVSGLSGSGSGGGIVNTWAGGLNYRDNWGTKTQFYGSYFYNDQRTYRDQKRFDQYITNNPDSSRLSNSVQSSMTHNQNHRINMNIEHQFDSNNTLIIRPNISFQKTYSITEQMSEVSILNKGVTTKLSDVNMRNTRENSGYNASIDATFRHRFLKKGRTFSLNLNGGHNTNDGTGENLTITNNYSLNTKDTTNQIYSSNPETKNLSVTASYTEPIGKNQMIELNYNYSYNNNTSGKQTYAYNKATGKYDLPVGNLSNLFENDFTSNRATVSYRIQNAKVNFSVGSGIQVGDRKSHNLTKDSVLTQHYVNFFPTANLNYSFTKTKTLRIFYNGRPGQPSIDQLQPVTDNSNELNVKMGNPDLKQQFTHSIRLLFNSFDMFTQRLIFASVNASFVQDDIQNATFSLPNGGQLTKPVNLGGTYNINGFVNYGFPIKSPKSNLNLRAVAALSQSQGLVDNRSNYTRNTSLGGEVAWTTNLKDNFDMNFTYAPSFNMARYTLNPKQNTNYASHLISTDATYYTHSGWVLATDFDYTINTGRGEGYDLNIFLWNASLSKQILKNKAGEIKFSVFDLLKQNKSITTTASANSFSNVQNKVLSRYFMVTFTYNLRRFGAQGQQQRGGDQQRMPNMMRMGGQGGGQMRMGGNGGGRGGFE</sequence>